<dbReference type="AlphaFoldDB" id="A0A1B1YVQ3"/>
<evidence type="ECO:0000256" key="5">
    <source>
        <dbReference type="ARBA" id="ARBA00023136"/>
    </source>
</evidence>
<comment type="subcellular location">
    <subcellularLocation>
        <location evidence="1">Cell membrane</location>
        <topology evidence="1">Multi-pass membrane protein</topology>
    </subcellularLocation>
</comment>
<evidence type="ECO:0000313" key="9">
    <source>
        <dbReference type="Proteomes" id="UP000092952"/>
    </source>
</evidence>
<dbReference type="Gene3D" id="1.20.1640.10">
    <property type="entry name" value="Multidrug efflux transporter AcrB transmembrane domain"/>
    <property type="match status" value="2"/>
</dbReference>
<dbReference type="InterPro" id="IPR050545">
    <property type="entry name" value="Mycobact_MmpL"/>
</dbReference>
<dbReference type="STRING" id="1810504.PG2T_12370"/>
<dbReference type="Proteomes" id="UP000092952">
    <property type="component" value="Chromosome"/>
</dbReference>
<feature type="transmembrane region" description="Helical" evidence="6">
    <location>
        <begin position="231"/>
        <end position="252"/>
    </location>
</feature>
<keyword evidence="4 6" id="KW-1133">Transmembrane helix</keyword>
<dbReference type="Pfam" id="PF03176">
    <property type="entry name" value="MMPL"/>
    <property type="match status" value="2"/>
</dbReference>
<feature type="transmembrane region" description="Helical" evidence="6">
    <location>
        <begin position="678"/>
        <end position="698"/>
    </location>
</feature>
<dbReference type="GO" id="GO:0005886">
    <property type="term" value="C:plasma membrane"/>
    <property type="evidence" value="ECO:0007669"/>
    <property type="project" value="UniProtKB-SubCell"/>
</dbReference>
<proteinExistence type="predicted"/>
<feature type="transmembrane region" description="Helical" evidence="6">
    <location>
        <begin position="753"/>
        <end position="777"/>
    </location>
</feature>
<keyword evidence="5 6" id="KW-0472">Membrane</keyword>
<dbReference type="SUPFAM" id="SSF82866">
    <property type="entry name" value="Multidrug efflux transporter AcrB transmembrane domain"/>
    <property type="match status" value="2"/>
</dbReference>
<dbReference type="KEGG" id="gbi:PG2T_12370"/>
<dbReference type="InterPro" id="IPR004869">
    <property type="entry name" value="MMPL_dom"/>
</dbReference>
<feature type="transmembrane region" description="Helical" evidence="6">
    <location>
        <begin position="718"/>
        <end position="741"/>
    </location>
</feature>
<feature type="transmembrane region" description="Helical" evidence="6">
    <location>
        <begin position="26"/>
        <end position="46"/>
    </location>
</feature>
<feature type="transmembrane region" description="Helical" evidence="6">
    <location>
        <begin position="288"/>
        <end position="305"/>
    </location>
</feature>
<evidence type="ECO:0000313" key="8">
    <source>
        <dbReference type="EMBL" id="ANX04885.1"/>
    </source>
</evidence>
<dbReference type="InterPro" id="IPR000731">
    <property type="entry name" value="SSD"/>
</dbReference>
<feature type="transmembrane region" description="Helical" evidence="6">
    <location>
        <begin position="332"/>
        <end position="353"/>
    </location>
</feature>
<name>A0A1B1YVQ3_9GAMM</name>
<organism evidence="8 9">
    <name type="scientific">Immundisolibacter cernigliae</name>
    <dbReference type="NCBI Taxonomy" id="1810504"/>
    <lineage>
        <taxon>Bacteria</taxon>
        <taxon>Pseudomonadati</taxon>
        <taxon>Pseudomonadota</taxon>
        <taxon>Gammaproteobacteria</taxon>
        <taxon>Immundisolibacterales</taxon>
        <taxon>Immundisolibacteraceae</taxon>
        <taxon>Immundisolibacter</taxon>
    </lineage>
</organism>
<protein>
    <submittedName>
        <fullName evidence="8">Multidrug RND transporter</fullName>
    </submittedName>
</protein>
<evidence type="ECO:0000256" key="2">
    <source>
        <dbReference type="ARBA" id="ARBA00022475"/>
    </source>
</evidence>
<dbReference type="PANTHER" id="PTHR33406">
    <property type="entry name" value="MEMBRANE PROTEIN MJ1562-RELATED"/>
    <property type="match status" value="1"/>
</dbReference>
<evidence type="ECO:0000256" key="4">
    <source>
        <dbReference type="ARBA" id="ARBA00022989"/>
    </source>
</evidence>
<dbReference type="PANTHER" id="PTHR33406:SF10">
    <property type="entry name" value="SSD DOMAIN-CONTAINING PROTEIN"/>
    <property type="match status" value="1"/>
</dbReference>
<keyword evidence="3 6" id="KW-0812">Transmembrane</keyword>
<dbReference type="OrthoDB" id="5963930at2"/>
<feature type="transmembrane region" description="Helical" evidence="6">
    <location>
        <begin position="259"/>
        <end position="282"/>
    </location>
</feature>
<feature type="transmembrane region" description="Helical" evidence="6">
    <location>
        <begin position="365"/>
        <end position="387"/>
    </location>
</feature>
<evidence type="ECO:0000256" key="3">
    <source>
        <dbReference type="ARBA" id="ARBA00022692"/>
    </source>
</evidence>
<accession>A0A1B1YVQ3</accession>
<reference evidence="9" key="1">
    <citation type="submission" date="2016-03" db="EMBL/GenBank/DDBJ databases">
        <title>Complete genome sequence of Solimmundus cernigliae, representing a novel lineage of polycyclic aromatic hydrocarbon degraders within the Gammaproteobacteria.</title>
        <authorList>
            <person name="Singleton D.R."/>
            <person name="Dickey A.N."/>
            <person name="Scholl E.H."/>
            <person name="Wright F.A."/>
            <person name="Aitken M.D."/>
        </authorList>
    </citation>
    <scope>NUCLEOTIDE SEQUENCE [LARGE SCALE GENOMIC DNA]</scope>
    <source>
        <strain evidence="9">TR3.2</strain>
    </source>
</reference>
<feature type="transmembrane region" description="Helical" evidence="6">
    <location>
        <begin position="650"/>
        <end position="672"/>
    </location>
</feature>
<evidence type="ECO:0000259" key="7">
    <source>
        <dbReference type="PROSITE" id="PS50156"/>
    </source>
</evidence>
<feature type="transmembrane region" description="Helical" evidence="6">
    <location>
        <begin position="625"/>
        <end position="643"/>
    </location>
</feature>
<keyword evidence="2" id="KW-1003">Cell membrane</keyword>
<feature type="transmembrane region" description="Helical" evidence="6">
    <location>
        <begin position="421"/>
        <end position="439"/>
    </location>
</feature>
<sequence length="791" mass="86673">MLTSNYASGMARVSAWLADALIRHRVMILVVLGLITAFLGYHASFLRMDPGFTKSIPLGHPYMQTYSKYTDQFGGANVIIVALMQKEGDIFNVDFFKTLETATQDVLFIKGVDRSSVTSLFTPNVDYVLVNEEGFVGHRVVEPDFQPNQESIEQVRRNLLVSQHVGRLVSHDFRGALIRAELVDKDPATGKPLDYTEVAAALEQIRARYASDTVEVRIIGFAKFIDDVINGALGVLLFFVVAVLVTAIMLYFYSNSLQITVLAILVAVTAVVWQLGLVRLLGYGIDPLSILVPFLILAIGVSHAIQMTNTWKLEILGGATARQAAREAFNKLFIPGTTALLANAVGFAVIMVIDIDIIQELGITASIGVAVMVATNKFMLPVLLSYASMSPRTVERIRARVLVQEKPFFRFLASFADRKKGSVVILVSIVLLGFGWWKWQSLVIGDSEAGAPEFWPEARYNQDIKAIINNFRVGIDELTVIAEMPRDGCTTYGMMKTIDRFVWHVGNVEGVQSVASLSSVMRDRNIGNNEGHIKFAELPRTAAGLGSAMRNIELNQKLFNDTCEAIPIRVFLWDHKAPTLTRVVEAIEEFEQPAEGDGAKVSFRLASGPAGVMAATNEAVERAELTMMGALFVAVGILCYLTFLSWRASLCILLPLALVSILANAVMVLLNIGLKVSTLPVVALGVGVGVDYGIYLFARTQAHIRNGLSLKDAYYEGLKQAGTAVIFTASTMSIGVATWFFSDLKFQSDMGVLLAYMFFVNMVGAVLLLPALAAWLIDVEKERVSTRGLSH</sequence>
<evidence type="ECO:0000256" key="1">
    <source>
        <dbReference type="ARBA" id="ARBA00004651"/>
    </source>
</evidence>
<dbReference type="InParanoid" id="A0A1B1YVQ3"/>
<gene>
    <name evidence="8" type="ORF">PG2T_12370</name>
</gene>
<feature type="domain" description="SSD" evidence="7">
    <location>
        <begin position="227"/>
        <end position="386"/>
    </location>
</feature>
<keyword evidence="9" id="KW-1185">Reference proteome</keyword>
<evidence type="ECO:0000256" key="6">
    <source>
        <dbReference type="SAM" id="Phobius"/>
    </source>
</evidence>
<dbReference type="EMBL" id="CP014671">
    <property type="protein sequence ID" value="ANX04885.1"/>
    <property type="molecule type" value="Genomic_DNA"/>
</dbReference>
<dbReference type="RefSeq" id="WP_068805983.1">
    <property type="nucleotide sequence ID" value="NZ_CP014671.1"/>
</dbReference>
<dbReference type="PROSITE" id="PS50156">
    <property type="entry name" value="SSD"/>
    <property type="match status" value="1"/>
</dbReference>